<dbReference type="PANTHER" id="PTHR43132">
    <property type="entry name" value="ARSENICAL RESISTANCE OPERON REPRESSOR ARSR-RELATED"/>
    <property type="match status" value="1"/>
</dbReference>
<protein>
    <submittedName>
        <fullName evidence="5">Transcriptional regulator</fullName>
    </submittedName>
</protein>
<dbReference type="GO" id="GO:0003700">
    <property type="term" value="F:DNA-binding transcription factor activity"/>
    <property type="evidence" value="ECO:0007669"/>
    <property type="project" value="InterPro"/>
</dbReference>
<keyword evidence="3" id="KW-0804">Transcription</keyword>
<dbReference type="InterPro" id="IPR011991">
    <property type="entry name" value="ArsR-like_HTH"/>
</dbReference>
<comment type="caution">
    <text evidence="5">The sequence shown here is derived from an EMBL/GenBank/DDBJ whole genome shotgun (WGS) entry which is preliminary data.</text>
</comment>
<dbReference type="InterPro" id="IPR001845">
    <property type="entry name" value="HTH_ArsR_DNA-bd_dom"/>
</dbReference>
<dbReference type="Proteomes" id="UP000263094">
    <property type="component" value="Unassembled WGS sequence"/>
</dbReference>
<keyword evidence="2" id="KW-0238">DNA-binding</keyword>
<evidence type="ECO:0000256" key="3">
    <source>
        <dbReference type="ARBA" id="ARBA00023163"/>
    </source>
</evidence>
<evidence type="ECO:0000256" key="1">
    <source>
        <dbReference type="ARBA" id="ARBA00023015"/>
    </source>
</evidence>
<dbReference type="GO" id="GO:0003677">
    <property type="term" value="F:DNA binding"/>
    <property type="evidence" value="ECO:0007669"/>
    <property type="project" value="UniProtKB-KW"/>
</dbReference>
<dbReference type="SUPFAM" id="SSF46785">
    <property type="entry name" value="Winged helix' DNA-binding domain"/>
    <property type="match status" value="1"/>
</dbReference>
<dbReference type="SMART" id="SM00418">
    <property type="entry name" value="HTH_ARSR"/>
    <property type="match status" value="1"/>
</dbReference>
<feature type="domain" description="HTH arsR-type" evidence="4">
    <location>
        <begin position="253"/>
        <end position="326"/>
    </location>
</feature>
<keyword evidence="6" id="KW-1185">Reference proteome</keyword>
<dbReference type="OrthoDB" id="3808065at2"/>
<evidence type="ECO:0000259" key="4">
    <source>
        <dbReference type="SMART" id="SM00418"/>
    </source>
</evidence>
<dbReference type="AlphaFoldDB" id="A0A372LYX7"/>
<dbReference type="InterPro" id="IPR036388">
    <property type="entry name" value="WH-like_DNA-bd_sf"/>
</dbReference>
<keyword evidence="1" id="KW-0805">Transcription regulation</keyword>
<sequence>MGGVLRIHFQDRDFRHLQLARSADPVWEAFLALHVLATSPARLPAGLRAWRRRATERLQDPDLRAACRLLHDLAPANAPYFPDFLTPAESAEGMTAALGTLRATPDVRLERELRQAARYRPLPGWTRRLASGDRDLLGRVADAVRHFHARLIAPDWSEVQATVAADRESRLERLDGGMTAVLDTLHPFVRRDSVLLAPYPVDTDLLLRGRGVRLVPSYFCHTAPIAIADPRLPPVVVYPVRRTAASRGTDPDRALGALLGIGRSGVLRALTSASTTGALAQQLGMSASTVSGHLKVLRDAGLVHSERSGVHVLHRATARGRHLLDD</sequence>
<dbReference type="EMBL" id="QUAK01000149">
    <property type="protein sequence ID" value="RFU83888.1"/>
    <property type="molecule type" value="Genomic_DNA"/>
</dbReference>
<accession>A0A372LYX7</accession>
<dbReference type="InterPro" id="IPR051011">
    <property type="entry name" value="Metal_resp_trans_reg"/>
</dbReference>
<dbReference type="Gene3D" id="1.10.10.10">
    <property type="entry name" value="Winged helix-like DNA-binding domain superfamily/Winged helix DNA-binding domain"/>
    <property type="match status" value="1"/>
</dbReference>
<dbReference type="PANTHER" id="PTHR43132:SF6">
    <property type="entry name" value="HTH-TYPE TRANSCRIPTIONAL REPRESSOR CZRA"/>
    <property type="match status" value="1"/>
</dbReference>
<organism evidence="5 6">
    <name type="scientific">Streptomyces triticagri</name>
    <dbReference type="NCBI Taxonomy" id="2293568"/>
    <lineage>
        <taxon>Bacteria</taxon>
        <taxon>Bacillati</taxon>
        <taxon>Actinomycetota</taxon>
        <taxon>Actinomycetes</taxon>
        <taxon>Kitasatosporales</taxon>
        <taxon>Streptomycetaceae</taxon>
        <taxon>Streptomyces</taxon>
    </lineage>
</organism>
<dbReference type="CDD" id="cd00090">
    <property type="entry name" value="HTH_ARSR"/>
    <property type="match status" value="1"/>
</dbReference>
<reference evidence="5 6" key="1">
    <citation type="submission" date="2018-08" db="EMBL/GenBank/DDBJ databases">
        <title>Isolation, diversity and antifungal activity of Actinobacteria from wheat.</title>
        <authorList>
            <person name="Han C."/>
        </authorList>
    </citation>
    <scope>NUCLEOTIDE SEQUENCE [LARGE SCALE GENOMIC DNA]</scope>
    <source>
        <strain evidence="5 6">NEAU-YY421</strain>
    </source>
</reference>
<proteinExistence type="predicted"/>
<evidence type="ECO:0000256" key="2">
    <source>
        <dbReference type="ARBA" id="ARBA00023125"/>
    </source>
</evidence>
<name>A0A372LYX7_9ACTN</name>
<dbReference type="RefSeq" id="WP_128558284.1">
    <property type="nucleotide sequence ID" value="NZ_QUAK01000149.1"/>
</dbReference>
<dbReference type="Pfam" id="PF12840">
    <property type="entry name" value="HTH_20"/>
    <property type="match status" value="1"/>
</dbReference>
<evidence type="ECO:0000313" key="5">
    <source>
        <dbReference type="EMBL" id="RFU83888.1"/>
    </source>
</evidence>
<evidence type="ECO:0000313" key="6">
    <source>
        <dbReference type="Proteomes" id="UP000263094"/>
    </source>
</evidence>
<dbReference type="InterPro" id="IPR036390">
    <property type="entry name" value="WH_DNA-bd_sf"/>
</dbReference>
<gene>
    <name evidence="5" type="ORF">DY218_24480</name>
</gene>